<keyword evidence="1" id="KW-0812">Transmembrane</keyword>
<protein>
    <submittedName>
        <fullName evidence="2">Uncharacterized protein</fullName>
    </submittedName>
</protein>
<feature type="transmembrane region" description="Helical" evidence="1">
    <location>
        <begin position="64"/>
        <end position="85"/>
    </location>
</feature>
<accession>A0A4Z0QW39</accession>
<keyword evidence="1" id="KW-0472">Membrane</keyword>
<keyword evidence="1" id="KW-1133">Transmembrane helix</keyword>
<feature type="transmembrane region" description="Helical" evidence="1">
    <location>
        <begin position="123"/>
        <end position="145"/>
    </location>
</feature>
<dbReference type="EMBL" id="SPQQ01000021">
    <property type="protein sequence ID" value="TGE35022.1"/>
    <property type="molecule type" value="Genomic_DNA"/>
</dbReference>
<feature type="transmembrane region" description="Helical" evidence="1">
    <location>
        <begin position="33"/>
        <end position="52"/>
    </location>
</feature>
<name>A0A4Z0QW39_9FIRM</name>
<evidence type="ECO:0000256" key="1">
    <source>
        <dbReference type="SAM" id="Phobius"/>
    </source>
</evidence>
<dbReference type="OrthoDB" id="1679483at2"/>
<dbReference type="Proteomes" id="UP000298460">
    <property type="component" value="Unassembled WGS sequence"/>
</dbReference>
<evidence type="ECO:0000313" key="3">
    <source>
        <dbReference type="Proteomes" id="UP000298460"/>
    </source>
</evidence>
<proteinExistence type="predicted"/>
<evidence type="ECO:0000313" key="2">
    <source>
        <dbReference type="EMBL" id="TGE35022.1"/>
    </source>
</evidence>
<dbReference type="AlphaFoldDB" id="A0A4Z0QW39"/>
<feature type="transmembrane region" description="Helical" evidence="1">
    <location>
        <begin position="151"/>
        <end position="172"/>
    </location>
</feature>
<keyword evidence="3" id="KW-1185">Reference proteome</keyword>
<organism evidence="2 3">
    <name type="scientific">Desulfosporosinus fructosivorans</name>
    <dbReference type="NCBI Taxonomy" id="2018669"/>
    <lineage>
        <taxon>Bacteria</taxon>
        <taxon>Bacillati</taxon>
        <taxon>Bacillota</taxon>
        <taxon>Clostridia</taxon>
        <taxon>Eubacteriales</taxon>
        <taxon>Desulfitobacteriaceae</taxon>
        <taxon>Desulfosporosinus</taxon>
    </lineage>
</organism>
<dbReference type="RefSeq" id="WP_135552581.1">
    <property type="nucleotide sequence ID" value="NZ_SPQQ01000021.1"/>
</dbReference>
<sequence>MNNSTITEQIIQTKQVYKQLSIEHWLKYEVFTWQWWIGIACVVIPLFVWWKLVDKQRILEISVFGLLINVSASFLDVLGSESLLWNYTIRILPQTPLLFPVDFILLPILYMLIYQRYQAWKQFLIASTIVALALAFVVEPLAVYIKQYQLISWQFIYSFPIYILISILSKLVTNKMLSRQEEAL</sequence>
<feature type="transmembrane region" description="Helical" evidence="1">
    <location>
        <begin position="97"/>
        <end position="114"/>
    </location>
</feature>
<gene>
    <name evidence="2" type="ORF">E4K67_27310</name>
</gene>
<comment type="caution">
    <text evidence="2">The sequence shown here is derived from an EMBL/GenBank/DDBJ whole genome shotgun (WGS) entry which is preliminary data.</text>
</comment>
<reference evidence="2 3" key="1">
    <citation type="submission" date="2019-03" db="EMBL/GenBank/DDBJ databases">
        <title>Draft Genome Sequence of Desulfosporosinus fructosivorans Strain 63.6F, Isolated from Marine Sediment in the Baltic Sea.</title>
        <authorList>
            <person name="Hausmann B."/>
            <person name="Vandieken V."/>
            <person name="Pjevac P."/>
            <person name="Schreck K."/>
            <person name="Herbold C.W."/>
            <person name="Loy A."/>
        </authorList>
    </citation>
    <scope>NUCLEOTIDE SEQUENCE [LARGE SCALE GENOMIC DNA]</scope>
    <source>
        <strain evidence="2 3">63.6F</strain>
    </source>
</reference>